<comment type="caution">
    <text evidence="1">The sequence shown here is derived from an EMBL/GenBank/DDBJ whole genome shotgun (WGS) entry which is preliminary data.</text>
</comment>
<proteinExistence type="predicted"/>
<reference evidence="1" key="1">
    <citation type="submission" date="2020-08" db="EMBL/GenBank/DDBJ databases">
        <title>Multicomponent nature underlies the extraordinary mechanical properties of spider dragline silk.</title>
        <authorList>
            <person name="Kono N."/>
            <person name="Nakamura H."/>
            <person name="Mori M."/>
            <person name="Yoshida Y."/>
            <person name="Ohtoshi R."/>
            <person name="Malay A.D."/>
            <person name="Moran D.A.P."/>
            <person name="Tomita M."/>
            <person name="Numata K."/>
            <person name="Arakawa K."/>
        </authorList>
    </citation>
    <scope>NUCLEOTIDE SEQUENCE</scope>
</reference>
<dbReference type="EMBL" id="BMAU01021355">
    <property type="protein sequence ID" value="GFY20500.1"/>
    <property type="molecule type" value="Genomic_DNA"/>
</dbReference>
<evidence type="ECO:0000313" key="1">
    <source>
        <dbReference type="EMBL" id="GFY20500.1"/>
    </source>
</evidence>
<keyword evidence="2" id="KW-1185">Reference proteome</keyword>
<evidence type="ECO:0000313" key="2">
    <source>
        <dbReference type="Proteomes" id="UP000887159"/>
    </source>
</evidence>
<protein>
    <submittedName>
        <fullName evidence="1">Uncharacterized protein</fullName>
    </submittedName>
</protein>
<sequence length="109" mass="12334">MQANGKREQILWKCLSLRSLWAESRVQGDLGEFPLIQSHDKIEEVDIGGITIYHPFGEFRRANSYSHLYGAYGTEAYRFCPSDKGATSMVSLAEFRKGDLLICRGAIYP</sequence>
<dbReference type="Proteomes" id="UP000887159">
    <property type="component" value="Unassembled WGS sequence"/>
</dbReference>
<dbReference type="AlphaFoldDB" id="A0A8X6SYT2"/>
<organism evidence="1 2">
    <name type="scientific">Trichonephila clavipes</name>
    <name type="common">Golden silk orbweaver</name>
    <name type="synonym">Nephila clavipes</name>
    <dbReference type="NCBI Taxonomy" id="2585209"/>
    <lineage>
        <taxon>Eukaryota</taxon>
        <taxon>Metazoa</taxon>
        <taxon>Ecdysozoa</taxon>
        <taxon>Arthropoda</taxon>
        <taxon>Chelicerata</taxon>
        <taxon>Arachnida</taxon>
        <taxon>Araneae</taxon>
        <taxon>Araneomorphae</taxon>
        <taxon>Entelegynae</taxon>
        <taxon>Araneoidea</taxon>
        <taxon>Nephilidae</taxon>
        <taxon>Trichonephila</taxon>
    </lineage>
</organism>
<name>A0A8X6SYT2_TRICX</name>
<accession>A0A8X6SYT2</accession>
<gene>
    <name evidence="1" type="ORF">TNCV_211321</name>
</gene>